<name>A0ABY4HTU0_CHIFI</name>
<accession>A0ABY4HTU0</accession>
<dbReference type="RefSeq" id="WP_247809382.1">
    <property type="nucleotide sequence ID" value="NZ_CP095855.1"/>
</dbReference>
<protein>
    <submittedName>
        <fullName evidence="1">Uncharacterized protein</fullName>
    </submittedName>
</protein>
<keyword evidence="2" id="KW-1185">Reference proteome</keyword>
<dbReference type="EMBL" id="CP095855">
    <property type="protein sequence ID" value="UPK67203.1"/>
    <property type="molecule type" value="Genomic_DNA"/>
</dbReference>
<evidence type="ECO:0000313" key="1">
    <source>
        <dbReference type="EMBL" id="UPK67203.1"/>
    </source>
</evidence>
<sequence length="67" mass="8184">MKKIKGSKTLRWLHAYSYQFYLKYYNNWDALQKDLDESWQRHLECCPNARTISSREEMLRLKAEGKL</sequence>
<dbReference type="Proteomes" id="UP000830198">
    <property type="component" value="Chromosome"/>
</dbReference>
<organism evidence="1 2">
    <name type="scientific">Chitinophaga filiformis</name>
    <name type="common">Myxococcus filiformis</name>
    <name type="synonym">Flexibacter filiformis</name>
    <dbReference type="NCBI Taxonomy" id="104663"/>
    <lineage>
        <taxon>Bacteria</taxon>
        <taxon>Pseudomonadati</taxon>
        <taxon>Bacteroidota</taxon>
        <taxon>Chitinophagia</taxon>
        <taxon>Chitinophagales</taxon>
        <taxon>Chitinophagaceae</taxon>
        <taxon>Chitinophaga</taxon>
    </lineage>
</organism>
<reference evidence="1 2" key="1">
    <citation type="submission" date="2022-04" db="EMBL/GenBank/DDBJ databases">
        <title>The arsenic-methylating capacity of Chitinophaga filiformis YT5 during chitin decomposition.</title>
        <authorList>
            <person name="Chen G."/>
            <person name="Liang Y."/>
        </authorList>
    </citation>
    <scope>NUCLEOTIDE SEQUENCE [LARGE SCALE GENOMIC DNA]</scope>
    <source>
        <strain evidence="1 2">YT5</strain>
    </source>
</reference>
<gene>
    <name evidence="1" type="ORF">MYF79_19880</name>
</gene>
<proteinExistence type="predicted"/>
<evidence type="ECO:0000313" key="2">
    <source>
        <dbReference type="Proteomes" id="UP000830198"/>
    </source>
</evidence>